<dbReference type="Proteomes" id="UP001148737">
    <property type="component" value="Unassembled WGS sequence"/>
</dbReference>
<protein>
    <submittedName>
        <fullName evidence="1">Uncharacterized protein</fullName>
    </submittedName>
</protein>
<evidence type="ECO:0000313" key="2">
    <source>
        <dbReference type="Proteomes" id="UP001148737"/>
    </source>
</evidence>
<proteinExistence type="predicted"/>
<reference evidence="1" key="1">
    <citation type="submission" date="2022-07" db="EMBL/GenBank/DDBJ databases">
        <title>Genome Sequence of Lecanicillium saksenae.</title>
        <authorList>
            <person name="Buettner E."/>
        </authorList>
    </citation>
    <scope>NUCLEOTIDE SEQUENCE</scope>
    <source>
        <strain evidence="1">VT-O1</strain>
    </source>
</reference>
<gene>
    <name evidence="1" type="ORF">NLG97_g5564</name>
</gene>
<sequence length="703" mass="78122">MHALIDTPFGQLVRRLSKRSMFLYPEERADFVVPATYSTRDAKAASTSTTPTNTSSCDANKNNGIPFSDALNAKASLDVENTSFMAAMTPPEVDDVILVDCLYTFAVYGGSAIYVPAELQVMVEFHVGPTASELGLALYVLGYGIGPLFWSPMSELAKFGRNVPYISTFFVFVILCIPTSLVTNFAGFLVLRFLLGFFGSPCLANGGASMQDLYSWTHLPLGLTGWVAAAYCGPALGPLLSSYALTVEDWRWSMWEVLWMSGPIFAVMCFFLPETSEANILLRRAQRLRKLTGNTKLLSRSEVRERGLTFGSVFFDAVIKPIEIMIKDPAVLFTNIYTSLVYGIYYSFFEVFPLVYPPIYGFTAGLTGTTFVCIIVGCLMGVVIYVSYQVFYLIPAIERDGLQVQEHRLVPALFAVFGTTMSLFLFAWTARSSVHWIVGVIGIALYAGSSFIVFQAISVYIPLSYPQYSASLFAGNDFSRSTFAFASVLFSRTMYLKLGIAKGVSLLGGLSILGIRRETVASTTLDKTEELTGRNTLFGRVAGDTIYNLTKIGESEVAQGIERPLYGVKIETIELQVNPFEDMKKRTRIATRITMKPAEKEQRKKREVGGKQLLSFGDEEGEDEEILLLKKPKFDMRLIADEEPEKPVVETVEYKKLIVINYNDEDDDEDDDMDNVLESLQKTALELANEEMAAIEASMRRKV</sequence>
<dbReference type="EMBL" id="JANAKD010000639">
    <property type="protein sequence ID" value="KAJ3491609.1"/>
    <property type="molecule type" value="Genomic_DNA"/>
</dbReference>
<organism evidence="1 2">
    <name type="scientific">Lecanicillium saksenae</name>
    <dbReference type="NCBI Taxonomy" id="468837"/>
    <lineage>
        <taxon>Eukaryota</taxon>
        <taxon>Fungi</taxon>
        <taxon>Dikarya</taxon>
        <taxon>Ascomycota</taxon>
        <taxon>Pezizomycotina</taxon>
        <taxon>Sordariomycetes</taxon>
        <taxon>Hypocreomycetidae</taxon>
        <taxon>Hypocreales</taxon>
        <taxon>Cordycipitaceae</taxon>
        <taxon>Lecanicillium</taxon>
    </lineage>
</organism>
<name>A0ACC1QV97_9HYPO</name>
<accession>A0ACC1QV97</accession>
<keyword evidence="2" id="KW-1185">Reference proteome</keyword>
<comment type="caution">
    <text evidence="1">The sequence shown here is derived from an EMBL/GenBank/DDBJ whole genome shotgun (WGS) entry which is preliminary data.</text>
</comment>
<evidence type="ECO:0000313" key="1">
    <source>
        <dbReference type="EMBL" id="KAJ3491609.1"/>
    </source>
</evidence>